<dbReference type="EMBL" id="NCSJ02000055">
    <property type="protein sequence ID" value="RFU32390.1"/>
    <property type="molecule type" value="Genomic_DNA"/>
</dbReference>
<evidence type="ECO:0000313" key="3">
    <source>
        <dbReference type="Proteomes" id="UP000258309"/>
    </source>
</evidence>
<comment type="caution">
    <text evidence="2">The sequence shown here is derived from an EMBL/GenBank/DDBJ whole genome shotgun (WGS) entry which is preliminary data.</text>
</comment>
<gene>
    <name evidence="2" type="ORF">B7463_g3948</name>
</gene>
<evidence type="ECO:0000313" key="2">
    <source>
        <dbReference type="EMBL" id="RFU32390.1"/>
    </source>
</evidence>
<organism evidence="2 3">
    <name type="scientific">Scytalidium lignicola</name>
    <name type="common">Hyphomycete</name>
    <dbReference type="NCBI Taxonomy" id="5539"/>
    <lineage>
        <taxon>Eukaryota</taxon>
        <taxon>Fungi</taxon>
        <taxon>Dikarya</taxon>
        <taxon>Ascomycota</taxon>
        <taxon>Pezizomycotina</taxon>
        <taxon>Leotiomycetes</taxon>
        <taxon>Leotiomycetes incertae sedis</taxon>
        <taxon>Scytalidium</taxon>
    </lineage>
</organism>
<feature type="non-terminal residue" evidence="2">
    <location>
        <position position="1"/>
    </location>
</feature>
<feature type="domain" description="DUF1989" evidence="1">
    <location>
        <begin position="6"/>
        <end position="129"/>
    </location>
</feature>
<accession>A0A3E2HG38</accession>
<sequence length="135" mass="14643">MSPLTTIPARHGIAAHLKAGQTIKVINTSGTQVVDTWAFTLSPAGSISTQMSMQHTRASISKIIPKEGDGLYNNERKKMLTLTEDTTEGIHDTMIAACDKFRYEELGGEEGHRNCSDNLVEALTAIGRSPPSFLI</sequence>
<dbReference type="InterPro" id="IPR018959">
    <property type="entry name" value="DUF1989"/>
</dbReference>
<dbReference type="OrthoDB" id="504708at2759"/>
<reference evidence="2 3" key="1">
    <citation type="submission" date="2018-05" db="EMBL/GenBank/DDBJ databases">
        <title>Draft genome sequence of Scytalidium lignicola DSM 105466, a ubiquitous saprotrophic fungus.</title>
        <authorList>
            <person name="Buettner E."/>
            <person name="Gebauer A.M."/>
            <person name="Hofrichter M."/>
            <person name="Liers C."/>
            <person name="Kellner H."/>
        </authorList>
    </citation>
    <scope>NUCLEOTIDE SEQUENCE [LARGE SCALE GENOMIC DNA]</scope>
    <source>
        <strain evidence="2 3">DSM 105466</strain>
    </source>
</reference>
<dbReference type="Pfam" id="PF09347">
    <property type="entry name" value="DUF1989"/>
    <property type="match status" value="1"/>
</dbReference>
<evidence type="ECO:0000259" key="1">
    <source>
        <dbReference type="Pfam" id="PF09347"/>
    </source>
</evidence>
<protein>
    <recommendedName>
        <fullName evidence="1">DUF1989 domain-containing protein</fullName>
    </recommendedName>
</protein>
<name>A0A3E2HG38_SCYLI</name>
<dbReference type="PANTHER" id="PTHR31527:SF0">
    <property type="entry name" value="RE64534P"/>
    <property type="match status" value="1"/>
</dbReference>
<dbReference type="Proteomes" id="UP000258309">
    <property type="component" value="Unassembled WGS sequence"/>
</dbReference>
<dbReference type="AlphaFoldDB" id="A0A3E2HG38"/>
<feature type="non-terminal residue" evidence="2">
    <location>
        <position position="135"/>
    </location>
</feature>
<proteinExistence type="predicted"/>
<dbReference type="OMA" id="TNTHGNQ"/>
<dbReference type="PANTHER" id="PTHR31527">
    <property type="entry name" value="RE64534P"/>
    <property type="match status" value="1"/>
</dbReference>
<keyword evidence="3" id="KW-1185">Reference proteome</keyword>